<evidence type="ECO:0000256" key="1">
    <source>
        <dbReference type="SAM" id="MobiDB-lite"/>
    </source>
</evidence>
<proteinExistence type="predicted"/>
<reference evidence="2 3" key="1">
    <citation type="journal article" date="2014" name="Agronomy (Basel)">
        <title>A Draft Genome Sequence for Ensete ventricosum, the Drought-Tolerant Tree Against Hunger.</title>
        <authorList>
            <person name="Harrison J."/>
            <person name="Moore K.A."/>
            <person name="Paszkiewicz K."/>
            <person name="Jones T."/>
            <person name="Grant M."/>
            <person name="Ambacheew D."/>
            <person name="Muzemil S."/>
            <person name="Studholme D.J."/>
        </authorList>
    </citation>
    <scope>NUCLEOTIDE SEQUENCE [LARGE SCALE GENOMIC DNA]</scope>
</reference>
<organism evidence="2 3">
    <name type="scientific">Ensete ventricosum</name>
    <name type="common">Abyssinian banana</name>
    <name type="synonym">Musa ensete</name>
    <dbReference type="NCBI Taxonomy" id="4639"/>
    <lineage>
        <taxon>Eukaryota</taxon>
        <taxon>Viridiplantae</taxon>
        <taxon>Streptophyta</taxon>
        <taxon>Embryophyta</taxon>
        <taxon>Tracheophyta</taxon>
        <taxon>Spermatophyta</taxon>
        <taxon>Magnoliopsida</taxon>
        <taxon>Liliopsida</taxon>
        <taxon>Zingiberales</taxon>
        <taxon>Musaceae</taxon>
        <taxon>Ensete</taxon>
    </lineage>
</organism>
<evidence type="ECO:0000313" key="2">
    <source>
        <dbReference type="EMBL" id="RRT75521.1"/>
    </source>
</evidence>
<gene>
    <name evidence="2" type="ORF">B296_00031153</name>
</gene>
<protein>
    <submittedName>
        <fullName evidence="2">Uncharacterized protein</fullName>
    </submittedName>
</protein>
<comment type="caution">
    <text evidence="2">The sequence shown here is derived from an EMBL/GenBank/DDBJ whole genome shotgun (WGS) entry which is preliminary data.</text>
</comment>
<dbReference type="AlphaFoldDB" id="A0A427AH76"/>
<feature type="region of interest" description="Disordered" evidence="1">
    <location>
        <begin position="53"/>
        <end position="72"/>
    </location>
</feature>
<evidence type="ECO:0000313" key="3">
    <source>
        <dbReference type="Proteomes" id="UP000287651"/>
    </source>
</evidence>
<feature type="compositionally biased region" description="Basic and acidic residues" evidence="1">
    <location>
        <begin position="60"/>
        <end position="72"/>
    </location>
</feature>
<accession>A0A427AH76</accession>
<dbReference type="EMBL" id="AMZH03002456">
    <property type="protein sequence ID" value="RRT75521.1"/>
    <property type="molecule type" value="Genomic_DNA"/>
</dbReference>
<sequence length="177" mass="19293">MPRSDATVGLEQELAKKLSLNSFARESKKEIDDELSRMYHIRARPLRVVGRLGTSASPRYHREPSRPERPQHALMDPDCHCGPGFAIGGENPGSFPPLASSGGDFILTKRRVGRTLSLTFVDTPGEAATYGESVGAKVWREGVVCHAALMACGESSTDASSSRFHLGCRRGHELARF</sequence>
<name>A0A427AH76_ENSVE</name>
<dbReference type="Proteomes" id="UP000287651">
    <property type="component" value="Unassembled WGS sequence"/>
</dbReference>